<keyword evidence="1" id="KW-0472">Membrane</keyword>
<dbReference type="AlphaFoldDB" id="A0A0A9BLB8"/>
<organism evidence="2">
    <name type="scientific">Arundo donax</name>
    <name type="common">Giant reed</name>
    <name type="synonym">Donax arundinaceus</name>
    <dbReference type="NCBI Taxonomy" id="35708"/>
    <lineage>
        <taxon>Eukaryota</taxon>
        <taxon>Viridiplantae</taxon>
        <taxon>Streptophyta</taxon>
        <taxon>Embryophyta</taxon>
        <taxon>Tracheophyta</taxon>
        <taxon>Spermatophyta</taxon>
        <taxon>Magnoliopsida</taxon>
        <taxon>Liliopsida</taxon>
        <taxon>Poales</taxon>
        <taxon>Poaceae</taxon>
        <taxon>PACMAD clade</taxon>
        <taxon>Arundinoideae</taxon>
        <taxon>Arundineae</taxon>
        <taxon>Arundo</taxon>
    </lineage>
</organism>
<proteinExistence type="predicted"/>
<name>A0A0A9BLB8_ARUDO</name>
<evidence type="ECO:0000256" key="1">
    <source>
        <dbReference type="SAM" id="Phobius"/>
    </source>
</evidence>
<reference evidence="2" key="2">
    <citation type="journal article" date="2015" name="Data Brief">
        <title>Shoot transcriptome of the giant reed, Arundo donax.</title>
        <authorList>
            <person name="Barrero R.A."/>
            <person name="Guerrero F.D."/>
            <person name="Moolhuijzen P."/>
            <person name="Goolsby J.A."/>
            <person name="Tidwell J."/>
            <person name="Bellgard S.E."/>
            <person name="Bellgard M.I."/>
        </authorList>
    </citation>
    <scope>NUCLEOTIDE SEQUENCE</scope>
    <source>
        <tissue evidence="2">Shoot tissue taken approximately 20 cm above the soil surface</tissue>
    </source>
</reference>
<accession>A0A0A9BLB8</accession>
<protein>
    <submittedName>
        <fullName evidence="2">Uncharacterized protein</fullName>
    </submittedName>
</protein>
<reference evidence="2" key="1">
    <citation type="submission" date="2014-09" db="EMBL/GenBank/DDBJ databases">
        <authorList>
            <person name="Magalhaes I.L.F."/>
            <person name="Oliveira U."/>
            <person name="Santos F.R."/>
            <person name="Vidigal T.H.D.A."/>
            <person name="Brescovit A.D."/>
            <person name="Santos A.J."/>
        </authorList>
    </citation>
    <scope>NUCLEOTIDE SEQUENCE</scope>
    <source>
        <tissue evidence="2">Shoot tissue taken approximately 20 cm above the soil surface</tissue>
    </source>
</reference>
<dbReference type="EMBL" id="GBRH01233126">
    <property type="protein sequence ID" value="JAD64769.1"/>
    <property type="molecule type" value="Transcribed_RNA"/>
</dbReference>
<feature type="transmembrane region" description="Helical" evidence="1">
    <location>
        <begin position="25"/>
        <end position="44"/>
    </location>
</feature>
<evidence type="ECO:0000313" key="2">
    <source>
        <dbReference type="EMBL" id="JAD64769.1"/>
    </source>
</evidence>
<keyword evidence="1" id="KW-0812">Transmembrane</keyword>
<sequence>MCMGSQPVTRMYQDLLGHWRELRQWLLGLLGGLLLLLSGLLGRLSSFSMGPSS</sequence>
<keyword evidence="1" id="KW-1133">Transmembrane helix</keyword>